<accession>A0AAD7YX80</accession>
<sequence>MKAGPPVLHAANGLTIAVLMASRRKKPESQKGSSIFDHSLLFRTKAFMTHILTMGNTAQTHASNEETEQQLAETLNSDHAQEVFESDYAQELLASDHTQDPNEQPQENLTPGSPEADKWPPLPHLCEGCEVNTTDIPEFGFDDAASGPRIPIDENTTVRVIFDLLFTADIIDYIVTCTNAYGKSLTAEQIPYQVRQK</sequence>
<reference evidence="2" key="1">
    <citation type="submission" date="2023-03" db="EMBL/GenBank/DDBJ databases">
        <title>Chromosome-level genomes of two armyworms, Mythimna separata and Mythimna loreyi, provide insights into the biosynthesis and reception of sex pheromones.</title>
        <authorList>
            <person name="Zhao H."/>
        </authorList>
    </citation>
    <scope>NUCLEOTIDE SEQUENCE</scope>
    <source>
        <strain evidence="2">BeijingLab</strain>
        <tissue evidence="2">Pupa</tissue>
    </source>
</reference>
<proteinExistence type="predicted"/>
<comment type="caution">
    <text evidence="2">The sequence shown here is derived from an EMBL/GenBank/DDBJ whole genome shotgun (WGS) entry which is preliminary data.</text>
</comment>
<dbReference type="EMBL" id="JARGEI010000007">
    <property type="protein sequence ID" value="KAJ8729015.1"/>
    <property type="molecule type" value="Genomic_DNA"/>
</dbReference>
<gene>
    <name evidence="2" type="ORF">PYW07_006711</name>
</gene>
<organism evidence="2 3">
    <name type="scientific">Mythimna separata</name>
    <name type="common">Oriental armyworm</name>
    <name type="synonym">Pseudaletia separata</name>
    <dbReference type="NCBI Taxonomy" id="271217"/>
    <lineage>
        <taxon>Eukaryota</taxon>
        <taxon>Metazoa</taxon>
        <taxon>Ecdysozoa</taxon>
        <taxon>Arthropoda</taxon>
        <taxon>Hexapoda</taxon>
        <taxon>Insecta</taxon>
        <taxon>Pterygota</taxon>
        <taxon>Neoptera</taxon>
        <taxon>Endopterygota</taxon>
        <taxon>Lepidoptera</taxon>
        <taxon>Glossata</taxon>
        <taxon>Ditrysia</taxon>
        <taxon>Noctuoidea</taxon>
        <taxon>Noctuidae</taxon>
        <taxon>Noctuinae</taxon>
        <taxon>Hadenini</taxon>
        <taxon>Mythimna</taxon>
    </lineage>
</organism>
<feature type="region of interest" description="Disordered" evidence="1">
    <location>
        <begin position="98"/>
        <end position="124"/>
    </location>
</feature>
<evidence type="ECO:0000313" key="3">
    <source>
        <dbReference type="Proteomes" id="UP001231518"/>
    </source>
</evidence>
<dbReference type="Proteomes" id="UP001231518">
    <property type="component" value="Chromosome 19"/>
</dbReference>
<keyword evidence="3" id="KW-1185">Reference proteome</keyword>
<feature type="compositionally biased region" description="Polar residues" evidence="1">
    <location>
        <begin position="101"/>
        <end position="111"/>
    </location>
</feature>
<dbReference type="AlphaFoldDB" id="A0AAD7YX80"/>
<evidence type="ECO:0000256" key="1">
    <source>
        <dbReference type="SAM" id="MobiDB-lite"/>
    </source>
</evidence>
<name>A0AAD7YX80_MYTSE</name>
<protein>
    <submittedName>
        <fullName evidence="2">Uncharacterized protein</fullName>
    </submittedName>
</protein>
<evidence type="ECO:0000313" key="2">
    <source>
        <dbReference type="EMBL" id="KAJ8729015.1"/>
    </source>
</evidence>